<dbReference type="EMBL" id="QOCU01000008">
    <property type="protein sequence ID" value="RHW49394.1"/>
    <property type="molecule type" value="Genomic_DNA"/>
</dbReference>
<feature type="transmembrane region" description="Helical" evidence="1">
    <location>
        <begin position="237"/>
        <end position="264"/>
    </location>
</feature>
<dbReference type="RefSeq" id="WP_090093943.1">
    <property type="nucleotide sequence ID" value="NZ_CBCRVU010000004.1"/>
</dbReference>
<evidence type="ECO:0000313" key="3">
    <source>
        <dbReference type="EMBL" id="RHW55187.1"/>
    </source>
</evidence>
<dbReference type="STRING" id="1505723.SAMN04487792_1498"/>
<keyword evidence="7" id="KW-1185">Reference proteome</keyword>
<dbReference type="Proteomes" id="UP000199599">
    <property type="component" value="Unassembled WGS sequence"/>
</dbReference>
<reference evidence="6 7" key="3">
    <citation type="submission" date="2018-07" db="EMBL/GenBank/DDBJ databases">
        <title>Genome sequences of six Lactobacillus spp. isolated from bumble bee guts.</title>
        <authorList>
            <person name="Motta E.V.S."/>
            <person name="Moran N.A."/>
        </authorList>
    </citation>
    <scope>NUCLEOTIDE SEQUENCE [LARGE SCALE GENOMIC DNA]</scope>
    <source>
        <strain evidence="2 7">BI-4G</strain>
        <strain evidence="3 6">OCC3</strain>
    </source>
</reference>
<protein>
    <submittedName>
        <fullName evidence="4">Uncharacterized protein</fullName>
    </submittedName>
</protein>
<keyword evidence="1" id="KW-1133">Transmembrane helix</keyword>
<evidence type="ECO:0000313" key="5">
    <source>
        <dbReference type="Proteomes" id="UP000199599"/>
    </source>
</evidence>
<dbReference type="EMBL" id="QOCV01000002">
    <property type="protein sequence ID" value="RHW55187.1"/>
    <property type="molecule type" value="Genomic_DNA"/>
</dbReference>
<feature type="transmembrane region" description="Helical" evidence="1">
    <location>
        <begin position="26"/>
        <end position="46"/>
    </location>
</feature>
<evidence type="ECO:0000313" key="6">
    <source>
        <dbReference type="Proteomes" id="UP000265862"/>
    </source>
</evidence>
<dbReference type="Proteomes" id="UP000265862">
    <property type="component" value="Unassembled WGS sequence"/>
</dbReference>
<keyword evidence="1" id="KW-0472">Membrane</keyword>
<keyword evidence="1" id="KW-0812">Transmembrane</keyword>
<reference evidence="4" key="1">
    <citation type="submission" date="2016-10" db="EMBL/GenBank/DDBJ databases">
        <authorList>
            <person name="de Groot N.N."/>
        </authorList>
    </citation>
    <scope>NUCLEOTIDE SEQUENCE [LARGE SCALE GENOMIC DNA]</scope>
    <source>
        <strain evidence="4">R-53102</strain>
    </source>
</reference>
<organism evidence="4 5">
    <name type="scientific">Lactobacillus bombicola</name>
    <dbReference type="NCBI Taxonomy" id="1505723"/>
    <lineage>
        <taxon>Bacteria</taxon>
        <taxon>Bacillati</taxon>
        <taxon>Bacillota</taxon>
        <taxon>Bacilli</taxon>
        <taxon>Lactobacillales</taxon>
        <taxon>Lactobacillaceae</taxon>
        <taxon>Lactobacillus</taxon>
    </lineage>
</organism>
<proteinExistence type="predicted"/>
<feature type="transmembrane region" description="Helical" evidence="1">
    <location>
        <begin position="168"/>
        <end position="191"/>
    </location>
</feature>
<feature type="transmembrane region" description="Helical" evidence="1">
    <location>
        <begin position="203"/>
        <end position="231"/>
    </location>
</feature>
<dbReference type="AlphaFoldDB" id="A0A1I1TLB8"/>
<evidence type="ECO:0000256" key="1">
    <source>
        <dbReference type="SAM" id="Phobius"/>
    </source>
</evidence>
<name>A0A1I1TLB8_9LACO</name>
<reference evidence="5" key="2">
    <citation type="submission" date="2016-10" db="EMBL/GenBank/DDBJ databases">
        <authorList>
            <person name="Varghese N."/>
            <person name="Submissions S."/>
        </authorList>
    </citation>
    <scope>NUCLEOTIDE SEQUENCE [LARGE SCALE GENOMIC DNA]</scope>
    <source>
        <strain evidence="5">R-53102</strain>
    </source>
</reference>
<sequence>MANGAQNSLRRVNPEQNLEYKRVSSFCILLVVTLVMTTVTFLNPFFMKGQLRTNNNEAVIVRHVNNHFNELAKVIGANKDVNSNLLTTKQTQPIADHIIDYAIGVPWFKFNNIKLAQQILHDIESNIDQEASSDAQLVQKRLKRQGKNAPYDVIDAFNLDLVTLGGNIAFVILVVNITLFIMIIISLRSLINDMLMVMNSKTLVHTITAAGMWAGFWLILISGILAMIPIIFNVDEIAVLGCILEIGSSIFLDYVIAGVVLYILSAIPWEISSPNN</sequence>
<evidence type="ECO:0000313" key="2">
    <source>
        <dbReference type="EMBL" id="RHW49394.1"/>
    </source>
</evidence>
<evidence type="ECO:0000313" key="7">
    <source>
        <dbReference type="Proteomes" id="UP000283380"/>
    </source>
</evidence>
<gene>
    <name evidence="2" type="ORF">DS834_07355</name>
    <name evidence="3" type="ORF">DS835_01015</name>
    <name evidence="4" type="ORF">SAMN04487792_1498</name>
</gene>
<dbReference type="Proteomes" id="UP000283380">
    <property type="component" value="Unassembled WGS sequence"/>
</dbReference>
<accession>A0A1I1TLB8</accession>
<evidence type="ECO:0000313" key="4">
    <source>
        <dbReference type="EMBL" id="SFD59299.1"/>
    </source>
</evidence>
<dbReference type="EMBL" id="FOMN01000010">
    <property type="protein sequence ID" value="SFD59299.1"/>
    <property type="molecule type" value="Genomic_DNA"/>
</dbReference>